<keyword evidence="1" id="KW-0813">Transport</keyword>
<dbReference type="Proteomes" id="UP000679691">
    <property type="component" value="Unassembled WGS sequence"/>
</dbReference>
<dbReference type="InterPro" id="IPR024185">
    <property type="entry name" value="FTHF_cligase-like_sf"/>
</dbReference>
<dbReference type="SUPFAM" id="SSF46548">
    <property type="entry name" value="alpha-helical ferredoxin"/>
    <property type="match status" value="1"/>
</dbReference>
<dbReference type="SUPFAM" id="SSF100950">
    <property type="entry name" value="NagB/RpiA/CoA transferase-like"/>
    <property type="match status" value="1"/>
</dbReference>
<keyword evidence="5" id="KW-0249">Electron transport</keyword>
<dbReference type="PANTHER" id="PTHR47153">
    <property type="entry name" value="LACTATE UTILIZATION PROTEIN B"/>
    <property type="match status" value="1"/>
</dbReference>
<proteinExistence type="predicted"/>
<dbReference type="Pfam" id="PF13183">
    <property type="entry name" value="Fer4_8"/>
    <property type="match status" value="1"/>
</dbReference>
<dbReference type="InterPro" id="IPR003741">
    <property type="entry name" value="LUD_dom"/>
</dbReference>
<sequence length="462" mass="52207">MPVSIEEKFIKESSEKAFDASHREIIHANIDKYQQAFDKSKTRFLNLENSKRKAHLIKWHVMENLDRHLLEFEANFTRRGGQVIWANTAEEARLAIGKIISEKKAKKIIKSKSMATEEIRLNAFLENNKIEVLESDLGEYIVQLLGQDPYHMVTPAMHLSLTDIAQLFNEKFGTPLDATAEDLTQKAREILRDKYLKADIGITGANFIISGTGAVAITENEGNARLTTSFPKTHIAVVGIEKVLPSLQDLDLFWPLLASHGTGQALTSYNSIITGPKQFNEVDGPEEMYVILLDNGRTNLLAKKEQRQGLYCIRCGACLNVCPIFQNIGGHTYHTDYTGPIGSLISPHTAGMKEFKHLSFASTVCGKCSEICPVNIDISKLLLVNRKEAVEQNLTDATEKRTWKWFSKATSDRKWLDFFGGGIKNFFLRKFFKKSWGAHRELPPIADKSFSKQWKEQKKKEG</sequence>
<keyword evidence="3" id="KW-0479">Metal-binding</keyword>
<keyword evidence="10" id="KW-1185">Reference proteome</keyword>
<dbReference type="InterPro" id="IPR037171">
    <property type="entry name" value="NagB/RpiA_transferase-like"/>
</dbReference>
<dbReference type="GO" id="GO:0051539">
    <property type="term" value="F:4 iron, 4 sulfur cluster binding"/>
    <property type="evidence" value="ECO:0007669"/>
    <property type="project" value="UniProtKB-KW"/>
</dbReference>
<dbReference type="GO" id="GO:0006089">
    <property type="term" value="P:lactate metabolic process"/>
    <property type="evidence" value="ECO:0007669"/>
    <property type="project" value="InterPro"/>
</dbReference>
<accession>A0A8T4H9X7</accession>
<dbReference type="PANTHER" id="PTHR47153:SF2">
    <property type="entry name" value="LACTATE UTILIZATION PROTEIN B"/>
    <property type="match status" value="1"/>
</dbReference>
<dbReference type="Pfam" id="PF02589">
    <property type="entry name" value="LUD_dom"/>
    <property type="match status" value="1"/>
</dbReference>
<dbReference type="Gene3D" id="1.10.1060.10">
    <property type="entry name" value="Alpha-helical ferredoxin"/>
    <property type="match status" value="1"/>
</dbReference>
<keyword evidence="6" id="KW-0408">Iron</keyword>
<evidence type="ECO:0000256" key="1">
    <source>
        <dbReference type="ARBA" id="ARBA00022448"/>
    </source>
</evidence>
<evidence type="ECO:0000256" key="6">
    <source>
        <dbReference type="ARBA" id="ARBA00023004"/>
    </source>
</evidence>
<name>A0A8T4H9X7_9SPHI</name>
<comment type="caution">
    <text evidence="9">The sequence shown here is derived from an EMBL/GenBank/DDBJ whole genome shotgun (WGS) entry which is preliminary data.</text>
</comment>
<protein>
    <submittedName>
        <fullName evidence="9">Iron-sulfur cluster-binding protein</fullName>
    </submittedName>
</protein>
<reference evidence="9" key="1">
    <citation type="submission" date="2021-03" db="EMBL/GenBank/DDBJ databases">
        <authorList>
            <person name="Lu T."/>
            <person name="Wang Q."/>
            <person name="Han X."/>
        </authorList>
    </citation>
    <scope>NUCLEOTIDE SEQUENCE</scope>
    <source>
        <strain evidence="9">WQ 2009</strain>
    </source>
</reference>
<dbReference type="InterPro" id="IPR017896">
    <property type="entry name" value="4Fe4S_Fe-S-bd"/>
</dbReference>
<dbReference type="InterPro" id="IPR004452">
    <property type="entry name" value="LutB/LldF"/>
</dbReference>
<dbReference type="Gene3D" id="3.40.50.10420">
    <property type="entry name" value="NagB/RpiA/CoA transferase-like"/>
    <property type="match status" value="1"/>
</dbReference>
<evidence type="ECO:0000259" key="8">
    <source>
        <dbReference type="PROSITE" id="PS51379"/>
    </source>
</evidence>
<dbReference type="PROSITE" id="PS51379">
    <property type="entry name" value="4FE4S_FER_2"/>
    <property type="match status" value="1"/>
</dbReference>
<evidence type="ECO:0000256" key="5">
    <source>
        <dbReference type="ARBA" id="ARBA00022982"/>
    </source>
</evidence>
<keyword evidence="7" id="KW-0411">Iron-sulfur</keyword>
<evidence type="ECO:0000256" key="3">
    <source>
        <dbReference type="ARBA" id="ARBA00022723"/>
    </source>
</evidence>
<evidence type="ECO:0000256" key="7">
    <source>
        <dbReference type="ARBA" id="ARBA00023014"/>
    </source>
</evidence>
<gene>
    <name evidence="9" type="ORF">J5U18_06615</name>
</gene>
<dbReference type="PROSITE" id="PS00198">
    <property type="entry name" value="4FE4S_FER_1"/>
    <property type="match status" value="1"/>
</dbReference>
<dbReference type="AlphaFoldDB" id="A0A8T4H9X7"/>
<dbReference type="InterPro" id="IPR017900">
    <property type="entry name" value="4Fe4S_Fe_S_CS"/>
</dbReference>
<keyword evidence="4" id="KW-0677">Repeat</keyword>
<dbReference type="GO" id="GO:0046872">
    <property type="term" value="F:metal ion binding"/>
    <property type="evidence" value="ECO:0007669"/>
    <property type="project" value="UniProtKB-KW"/>
</dbReference>
<dbReference type="RefSeq" id="WP_353546723.1">
    <property type="nucleotide sequence ID" value="NZ_JAGKSB010000006.1"/>
</dbReference>
<evidence type="ECO:0000313" key="10">
    <source>
        <dbReference type="Proteomes" id="UP000679691"/>
    </source>
</evidence>
<dbReference type="NCBIfam" id="TIGR00273">
    <property type="entry name" value="LutB/LldF family L-lactate oxidation iron-sulfur protein"/>
    <property type="match status" value="1"/>
</dbReference>
<keyword evidence="2" id="KW-0004">4Fe-4S</keyword>
<organism evidence="9 10">
    <name type="scientific">Rhinopithecimicrobium faecis</name>
    <dbReference type="NCBI Taxonomy" id="2820698"/>
    <lineage>
        <taxon>Bacteria</taxon>
        <taxon>Pseudomonadati</taxon>
        <taxon>Bacteroidota</taxon>
        <taxon>Sphingobacteriia</taxon>
        <taxon>Sphingobacteriales</taxon>
        <taxon>Sphingobacteriaceae</taxon>
        <taxon>Rhinopithecimicrobium</taxon>
    </lineage>
</organism>
<evidence type="ECO:0000256" key="4">
    <source>
        <dbReference type="ARBA" id="ARBA00022737"/>
    </source>
</evidence>
<dbReference type="InterPro" id="IPR009051">
    <property type="entry name" value="Helical_ferredxn"/>
</dbReference>
<evidence type="ECO:0000313" key="9">
    <source>
        <dbReference type="EMBL" id="MBP3943233.1"/>
    </source>
</evidence>
<dbReference type="EMBL" id="JAGKSB010000006">
    <property type="protein sequence ID" value="MBP3943233.1"/>
    <property type="molecule type" value="Genomic_DNA"/>
</dbReference>
<feature type="domain" description="4Fe-4S ferredoxin-type" evidence="8">
    <location>
        <begin position="302"/>
        <end position="333"/>
    </location>
</feature>
<evidence type="ECO:0000256" key="2">
    <source>
        <dbReference type="ARBA" id="ARBA00022485"/>
    </source>
</evidence>